<evidence type="ECO:0000256" key="1">
    <source>
        <dbReference type="ARBA" id="ARBA00023015"/>
    </source>
</evidence>
<reference evidence="7 8" key="1">
    <citation type="submission" date="2019-01" db="EMBL/GenBank/DDBJ databases">
        <title>Complete genome sequence of Bifidobacterium gallinarum CACC 514.</title>
        <authorList>
            <person name="Jung M."/>
        </authorList>
    </citation>
    <scope>NUCLEOTIDE SEQUENCE [LARGE SCALE GENOMIC DNA]</scope>
    <source>
        <strain evidence="7 8">CACC 514</strain>
    </source>
</reference>
<dbReference type="AlphaFoldDB" id="A0A4P6DUX3"/>
<organism evidence="7 8">
    <name type="scientific">Bifidobacterium pullorum subsp. gallinarum</name>
    <dbReference type="NCBI Taxonomy" id="78344"/>
    <lineage>
        <taxon>Bacteria</taxon>
        <taxon>Bacillati</taxon>
        <taxon>Actinomycetota</taxon>
        <taxon>Actinomycetes</taxon>
        <taxon>Bifidobacteriales</taxon>
        <taxon>Bifidobacteriaceae</taxon>
        <taxon>Bifidobacterium</taxon>
    </lineage>
</organism>
<dbReference type="RefSeq" id="WP_129236991.1">
    <property type="nucleotide sequence ID" value="NZ_CP035464.1"/>
</dbReference>
<evidence type="ECO:0000256" key="3">
    <source>
        <dbReference type="ARBA" id="ARBA00023163"/>
    </source>
</evidence>
<dbReference type="InterPro" id="IPR009057">
    <property type="entry name" value="Homeodomain-like_sf"/>
</dbReference>
<dbReference type="SUPFAM" id="SSF48498">
    <property type="entry name" value="Tetracyclin repressor-like, C-terminal domain"/>
    <property type="match status" value="1"/>
</dbReference>
<dbReference type="EMBL" id="CP035464">
    <property type="protein sequence ID" value="QAY32490.1"/>
    <property type="molecule type" value="Genomic_DNA"/>
</dbReference>
<feature type="domain" description="HTH tetR-type" evidence="6">
    <location>
        <begin position="34"/>
        <end position="94"/>
    </location>
</feature>
<evidence type="ECO:0000313" key="8">
    <source>
        <dbReference type="Proteomes" id="UP000293589"/>
    </source>
</evidence>
<keyword evidence="3" id="KW-0804">Transcription</keyword>
<feature type="compositionally biased region" description="Polar residues" evidence="5">
    <location>
        <begin position="1"/>
        <end position="12"/>
    </location>
</feature>
<evidence type="ECO:0000256" key="4">
    <source>
        <dbReference type="PROSITE-ProRule" id="PRU00335"/>
    </source>
</evidence>
<accession>A0A4P6DUX3</accession>
<keyword evidence="2 4" id="KW-0238">DNA-binding</keyword>
<dbReference type="GO" id="GO:0003677">
    <property type="term" value="F:DNA binding"/>
    <property type="evidence" value="ECO:0007669"/>
    <property type="project" value="UniProtKB-UniRule"/>
</dbReference>
<dbReference type="KEGG" id="bgx:ESN35_02880"/>
<dbReference type="InterPro" id="IPR041583">
    <property type="entry name" value="TetR_C_31"/>
</dbReference>
<dbReference type="Pfam" id="PF17940">
    <property type="entry name" value="TetR_C_31"/>
    <property type="match status" value="1"/>
</dbReference>
<evidence type="ECO:0000256" key="5">
    <source>
        <dbReference type="SAM" id="MobiDB-lite"/>
    </source>
</evidence>
<dbReference type="InterPro" id="IPR001647">
    <property type="entry name" value="HTH_TetR"/>
</dbReference>
<sequence length="212" mass="23908">MRHQDTPTNDDQATIPATGRDATTPVRRTRRVDPNRRQRIIDACLDVIAERGVAGTSHRVVAEAADVPLGSMTYHFDGFDDLIFQAFSHYARQAAERFRTRMEQAHTRDDACEAIAETIADDLLGTHRDMVINLELYAIAARKPRFRDIMTEWTRTVLTSMAPFFDPQTAKLLDDVIEGITIHRAMAVPHPSVERTREDARDAIARILTGVV</sequence>
<evidence type="ECO:0000313" key="7">
    <source>
        <dbReference type="EMBL" id="QAY32490.1"/>
    </source>
</evidence>
<keyword evidence="1" id="KW-0805">Transcription regulation</keyword>
<dbReference type="Gene3D" id="1.10.357.10">
    <property type="entry name" value="Tetracycline Repressor, domain 2"/>
    <property type="match status" value="1"/>
</dbReference>
<proteinExistence type="predicted"/>
<feature type="DNA-binding region" description="H-T-H motif" evidence="4">
    <location>
        <begin position="57"/>
        <end position="76"/>
    </location>
</feature>
<dbReference type="SUPFAM" id="SSF46689">
    <property type="entry name" value="Homeodomain-like"/>
    <property type="match status" value="1"/>
</dbReference>
<dbReference type="PANTHER" id="PTHR47506">
    <property type="entry name" value="TRANSCRIPTIONAL REGULATORY PROTEIN"/>
    <property type="match status" value="1"/>
</dbReference>
<dbReference type="InterPro" id="IPR036271">
    <property type="entry name" value="Tet_transcr_reg_TetR-rel_C_sf"/>
</dbReference>
<dbReference type="Proteomes" id="UP000293589">
    <property type="component" value="Chromosome"/>
</dbReference>
<feature type="region of interest" description="Disordered" evidence="5">
    <location>
        <begin position="1"/>
        <end position="31"/>
    </location>
</feature>
<gene>
    <name evidence="7" type="ORF">ESN35_02880</name>
</gene>
<dbReference type="PROSITE" id="PS50977">
    <property type="entry name" value="HTH_TETR_2"/>
    <property type="match status" value="1"/>
</dbReference>
<dbReference type="Pfam" id="PF00440">
    <property type="entry name" value="TetR_N"/>
    <property type="match status" value="1"/>
</dbReference>
<evidence type="ECO:0000256" key="2">
    <source>
        <dbReference type="ARBA" id="ARBA00023125"/>
    </source>
</evidence>
<dbReference type="PANTHER" id="PTHR47506:SF6">
    <property type="entry name" value="HTH-TYPE TRANSCRIPTIONAL REPRESSOR NEMR"/>
    <property type="match status" value="1"/>
</dbReference>
<evidence type="ECO:0000259" key="6">
    <source>
        <dbReference type="PROSITE" id="PS50977"/>
    </source>
</evidence>
<name>A0A4P6DUX3_9BIFI</name>
<protein>
    <submittedName>
        <fullName evidence="7">TetR family transcriptional regulator</fullName>
    </submittedName>
</protein>